<sequence>AGGRPENIPTLLGAFSASAASATVKGLALLGGLSPLERLAIRPPAEVLRRSLLKRFLGHCVALALDWNDWPTLDGLLVDFFNGLFLEWLGPDVGGGAFAAPAHFLSGPGRSGATALPRASRAALGGRRRAPPFARLPAPRAAMDAVVGQLIHRGFPRSALLTAVARACCLRPREMMQVRACHHVTPAEMAGPACQCWPILLHDSARLLAGKTGVHDDAVAIDLDSWLCPALASVRATLRPDGIVDMSFVEPRQAFIDAAVALGLGPLGPHPYQLRQGGGASEDLTLACRSAEQVRLRGGWATFASVKRCAKDARLVDALNSIAPEVSAYDNLALNYLPELLRSGGGLPPGAQPQAVAALSHGRPVPPPARAEPLRDASR</sequence>
<organism evidence="2 3">
    <name type="scientific">Prorocentrum cordatum</name>
    <dbReference type="NCBI Taxonomy" id="2364126"/>
    <lineage>
        <taxon>Eukaryota</taxon>
        <taxon>Sar</taxon>
        <taxon>Alveolata</taxon>
        <taxon>Dinophyceae</taxon>
        <taxon>Prorocentrales</taxon>
        <taxon>Prorocentraceae</taxon>
        <taxon>Prorocentrum</taxon>
    </lineage>
</organism>
<reference evidence="2" key="1">
    <citation type="submission" date="2023-10" db="EMBL/GenBank/DDBJ databases">
        <authorList>
            <person name="Chen Y."/>
            <person name="Shah S."/>
            <person name="Dougan E. K."/>
            <person name="Thang M."/>
            <person name="Chan C."/>
        </authorList>
    </citation>
    <scope>NUCLEOTIDE SEQUENCE [LARGE SCALE GENOMIC DNA]</scope>
</reference>
<evidence type="ECO:0000313" key="2">
    <source>
        <dbReference type="EMBL" id="CAK0794258.1"/>
    </source>
</evidence>
<protein>
    <recommendedName>
        <fullName evidence="4">Type II protein arginine methyltransferase</fullName>
    </recommendedName>
</protein>
<evidence type="ECO:0000313" key="3">
    <source>
        <dbReference type="Proteomes" id="UP001189429"/>
    </source>
</evidence>
<evidence type="ECO:0008006" key="4">
    <source>
        <dbReference type="Google" id="ProtNLM"/>
    </source>
</evidence>
<dbReference type="Proteomes" id="UP001189429">
    <property type="component" value="Unassembled WGS sequence"/>
</dbReference>
<feature type="region of interest" description="Disordered" evidence="1">
    <location>
        <begin position="348"/>
        <end position="379"/>
    </location>
</feature>
<gene>
    <name evidence="2" type="ORF">PCOR1329_LOCUS4321</name>
</gene>
<keyword evidence="3" id="KW-1185">Reference proteome</keyword>
<evidence type="ECO:0000256" key="1">
    <source>
        <dbReference type="SAM" id="MobiDB-lite"/>
    </source>
</evidence>
<dbReference type="EMBL" id="CAUYUJ010001114">
    <property type="protein sequence ID" value="CAK0794258.1"/>
    <property type="molecule type" value="Genomic_DNA"/>
</dbReference>
<proteinExistence type="predicted"/>
<accession>A0ABN9PMH9</accession>
<comment type="caution">
    <text evidence="2">The sequence shown here is derived from an EMBL/GenBank/DDBJ whole genome shotgun (WGS) entry which is preliminary data.</text>
</comment>
<feature type="non-terminal residue" evidence="2">
    <location>
        <position position="1"/>
    </location>
</feature>
<name>A0ABN9PMH9_9DINO</name>